<keyword evidence="1" id="KW-1133">Transmembrane helix</keyword>
<name>A0ABZ0RZ63_9BACI</name>
<sequence length="110" mass="12374">MKAKKVMQQCEQCGETFTIDFATANLSVQIARIHGKTIENRLFIEACPNCGKVHTVTSDDPKEWGNRKIPSPKKLMYGLTFSCLFVFLGIIAALFFAGRGIAVLWSWLFQ</sequence>
<evidence type="ECO:0000313" key="2">
    <source>
        <dbReference type="EMBL" id="WPK12170.1"/>
    </source>
</evidence>
<evidence type="ECO:0000256" key="1">
    <source>
        <dbReference type="SAM" id="Phobius"/>
    </source>
</evidence>
<keyword evidence="1" id="KW-0812">Transmembrane</keyword>
<evidence type="ECO:0000313" key="3">
    <source>
        <dbReference type="Proteomes" id="UP001322664"/>
    </source>
</evidence>
<keyword evidence="3" id="KW-1185">Reference proteome</keyword>
<dbReference type="RefSeq" id="WP_293922388.1">
    <property type="nucleotide sequence ID" value="NZ_CP137624.1"/>
</dbReference>
<reference evidence="2 3" key="1">
    <citation type="submission" date="2023-09" db="EMBL/GenBank/DDBJ databases">
        <authorList>
            <person name="Page C.A."/>
            <person name="Perez-Diaz I.M."/>
        </authorList>
    </citation>
    <scope>NUCLEOTIDE SEQUENCE [LARGE SCALE GENOMIC DNA]</scope>
    <source>
        <strain evidence="2 3">Ll15</strain>
    </source>
</reference>
<organism evidence="2 3">
    <name type="scientific">Lysinibacillus louembei</name>
    <dbReference type="NCBI Taxonomy" id="1470088"/>
    <lineage>
        <taxon>Bacteria</taxon>
        <taxon>Bacillati</taxon>
        <taxon>Bacillota</taxon>
        <taxon>Bacilli</taxon>
        <taxon>Bacillales</taxon>
        <taxon>Bacillaceae</taxon>
        <taxon>Lysinibacillus</taxon>
    </lineage>
</organism>
<proteinExistence type="predicted"/>
<feature type="transmembrane region" description="Helical" evidence="1">
    <location>
        <begin position="75"/>
        <end position="108"/>
    </location>
</feature>
<dbReference type="EMBL" id="CP137624">
    <property type="protein sequence ID" value="WPK12170.1"/>
    <property type="molecule type" value="Genomic_DNA"/>
</dbReference>
<keyword evidence="1" id="KW-0472">Membrane</keyword>
<protein>
    <submittedName>
        <fullName evidence="2">Redox protein</fullName>
    </submittedName>
</protein>
<accession>A0ABZ0RZ63</accession>
<dbReference type="Proteomes" id="UP001322664">
    <property type="component" value="Chromosome"/>
</dbReference>
<gene>
    <name evidence="2" type="ORF">R6U77_00345</name>
</gene>